<dbReference type="STRING" id="70415.A0A5S6Q9L1"/>
<keyword evidence="1" id="KW-0496">Mitochondrion</keyword>
<accession>A0A5S6Q9L1</accession>
<organism evidence="2 3">
    <name type="scientific">Trichuris muris</name>
    <name type="common">Mouse whipworm</name>
    <dbReference type="NCBI Taxonomy" id="70415"/>
    <lineage>
        <taxon>Eukaryota</taxon>
        <taxon>Metazoa</taxon>
        <taxon>Ecdysozoa</taxon>
        <taxon>Nematoda</taxon>
        <taxon>Enoplea</taxon>
        <taxon>Dorylaimia</taxon>
        <taxon>Trichinellida</taxon>
        <taxon>Trichuridae</taxon>
        <taxon>Trichuris</taxon>
    </lineage>
</organism>
<keyword evidence="1" id="KW-0812">Transmembrane</keyword>
<evidence type="ECO:0000256" key="1">
    <source>
        <dbReference type="RuleBase" id="RU368034"/>
    </source>
</evidence>
<evidence type="ECO:0000313" key="2">
    <source>
        <dbReference type="Proteomes" id="UP000046395"/>
    </source>
</evidence>
<dbReference type="AlphaFoldDB" id="A0A5S6Q9L1"/>
<keyword evidence="1" id="KW-1133">Transmembrane helix</keyword>
<evidence type="ECO:0000313" key="3">
    <source>
        <dbReference type="WBParaSite" id="TMUE_1000003642.1"/>
    </source>
</evidence>
<name>A0A5S6Q9L1_TRIMR</name>
<reference evidence="3" key="1">
    <citation type="submission" date="2019-12" db="UniProtKB">
        <authorList>
            <consortium name="WormBaseParasite"/>
        </authorList>
    </citation>
    <scope>IDENTIFICATION</scope>
</reference>
<dbReference type="WBParaSite" id="TMUE_1000003642.1">
    <property type="protein sequence ID" value="TMUE_1000003642.1"/>
    <property type="gene ID" value="WBGene00302490"/>
</dbReference>
<keyword evidence="2" id="KW-1185">Reference proteome</keyword>
<keyword evidence="1" id="KW-0249">Electron transport</keyword>
<dbReference type="GO" id="GO:0045271">
    <property type="term" value="C:respiratory chain complex I"/>
    <property type="evidence" value="ECO:0007669"/>
    <property type="project" value="UniProtKB-UniRule"/>
</dbReference>
<comment type="function">
    <text evidence="1">Complex I functions in the transfer of electrons from NADH to the respiratory chain. Accessory subunit of the mitochondrial membrane respiratory chain NADH dehydrogenase (Complex I), that is believed not to be involved in catalysis.</text>
</comment>
<dbReference type="Proteomes" id="UP000046395">
    <property type="component" value="Unassembled WGS sequence"/>
</dbReference>
<keyword evidence="1" id="KW-0679">Respiratory chain</keyword>
<comment type="similarity">
    <text evidence="1">Belongs to the complex I NDUFA13 subunit family.</text>
</comment>
<keyword evidence="1" id="KW-0813">Transport</keyword>
<dbReference type="GO" id="GO:0005743">
    <property type="term" value="C:mitochondrial inner membrane"/>
    <property type="evidence" value="ECO:0007669"/>
    <property type="project" value="UniProtKB-SubCell"/>
</dbReference>
<feature type="transmembrane region" description="Helical" evidence="1">
    <location>
        <begin position="55"/>
        <end position="73"/>
    </location>
</feature>
<dbReference type="Pfam" id="PF06212">
    <property type="entry name" value="GRIM-19"/>
    <property type="match status" value="1"/>
</dbReference>
<comment type="subcellular location">
    <subcellularLocation>
        <location evidence="1">Mitochondrion inner membrane</location>
        <topology evidence="1">Single-pass membrane protein</topology>
        <orientation evidence="1">Matrix side</orientation>
    </subcellularLocation>
</comment>
<keyword evidence="1" id="KW-0472">Membrane</keyword>
<proteinExistence type="inferred from homology"/>
<dbReference type="InterPro" id="IPR009346">
    <property type="entry name" value="GRIM-19"/>
</dbReference>
<sequence>MTCKYVWSITGCNRWNARMERLLRGKYENYQEMPPIGGYARIFFARTYPKVGIPWWKFVICGTGMITVGALAYKGSQRYCR</sequence>
<protein>
    <recommendedName>
        <fullName evidence="1">NADH dehydrogenase [ubiquinone] 1 alpha subcomplex subunit 13</fullName>
    </recommendedName>
</protein>
<keyword evidence="1" id="KW-0999">Mitochondrion inner membrane</keyword>